<evidence type="ECO:0000313" key="3">
    <source>
        <dbReference type="Proteomes" id="UP001595615"/>
    </source>
</evidence>
<feature type="domain" description="VOC" evidence="1">
    <location>
        <begin position="6"/>
        <end position="126"/>
    </location>
</feature>
<keyword evidence="3" id="KW-1185">Reference proteome</keyword>
<name>A0ABV7X836_9SPHN</name>
<dbReference type="PROSITE" id="PS51819">
    <property type="entry name" value="VOC"/>
    <property type="match status" value="1"/>
</dbReference>
<dbReference type="RefSeq" id="WP_380856107.1">
    <property type="nucleotide sequence ID" value="NZ_JBHRXV010000001.1"/>
</dbReference>
<dbReference type="Proteomes" id="UP001595615">
    <property type="component" value="Unassembled WGS sequence"/>
</dbReference>
<proteinExistence type="predicted"/>
<protein>
    <submittedName>
        <fullName evidence="2">VOC family protein</fullName>
    </submittedName>
</protein>
<evidence type="ECO:0000259" key="1">
    <source>
        <dbReference type="PROSITE" id="PS51819"/>
    </source>
</evidence>
<dbReference type="InterPro" id="IPR004360">
    <property type="entry name" value="Glyas_Fos-R_dOase_dom"/>
</dbReference>
<evidence type="ECO:0000313" key="2">
    <source>
        <dbReference type="EMBL" id="MFC3711358.1"/>
    </source>
</evidence>
<dbReference type="InterPro" id="IPR029068">
    <property type="entry name" value="Glyas_Bleomycin-R_OHBP_Dase"/>
</dbReference>
<accession>A0ABV7X836</accession>
<gene>
    <name evidence="2" type="ORF">ACFOMD_02170</name>
</gene>
<sequence length="126" mass="13210">MSLNDAAAMVAFINVSDRDRALGFYCDTLGLSVRSSDGYGDFLAAGPGLIRMTVLPGATAALHPVLGWNVADIGAEVRDLTARGVAFTRYDGLEQDALGIWTSPENGSKIAFFADPDGNVLTVSQA</sequence>
<organism evidence="2 3">
    <name type="scientific">Sphingoaurantiacus capsulatus</name>
    <dbReference type="NCBI Taxonomy" id="1771310"/>
    <lineage>
        <taxon>Bacteria</taxon>
        <taxon>Pseudomonadati</taxon>
        <taxon>Pseudomonadota</taxon>
        <taxon>Alphaproteobacteria</taxon>
        <taxon>Sphingomonadales</taxon>
        <taxon>Sphingosinicellaceae</taxon>
        <taxon>Sphingoaurantiacus</taxon>
    </lineage>
</organism>
<dbReference type="SUPFAM" id="SSF54593">
    <property type="entry name" value="Glyoxalase/Bleomycin resistance protein/Dihydroxybiphenyl dioxygenase"/>
    <property type="match status" value="1"/>
</dbReference>
<dbReference type="Gene3D" id="3.10.180.10">
    <property type="entry name" value="2,3-Dihydroxybiphenyl 1,2-Dioxygenase, domain 1"/>
    <property type="match status" value="1"/>
</dbReference>
<dbReference type="Pfam" id="PF00903">
    <property type="entry name" value="Glyoxalase"/>
    <property type="match status" value="1"/>
</dbReference>
<dbReference type="InterPro" id="IPR037523">
    <property type="entry name" value="VOC_core"/>
</dbReference>
<comment type="caution">
    <text evidence="2">The sequence shown here is derived from an EMBL/GenBank/DDBJ whole genome shotgun (WGS) entry which is preliminary data.</text>
</comment>
<reference evidence="3" key="1">
    <citation type="journal article" date="2019" name="Int. J. Syst. Evol. Microbiol.">
        <title>The Global Catalogue of Microorganisms (GCM) 10K type strain sequencing project: providing services to taxonomists for standard genome sequencing and annotation.</title>
        <authorList>
            <consortium name="The Broad Institute Genomics Platform"/>
            <consortium name="The Broad Institute Genome Sequencing Center for Infectious Disease"/>
            <person name="Wu L."/>
            <person name="Ma J."/>
        </authorList>
    </citation>
    <scope>NUCLEOTIDE SEQUENCE [LARGE SCALE GENOMIC DNA]</scope>
    <source>
        <strain evidence="3">KCTC 42644</strain>
    </source>
</reference>
<dbReference type="EMBL" id="JBHRXV010000001">
    <property type="protein sequence ID" value="MFC3711358.1"/>
    <property type="molecule type" value="Genomic_DNA"/>
</dbReference>